<organism evidence="1 2">
    <name type="scientific">Pseudonocardia sediminis</name>
    <dbReference type="NCBI Taxonomy" id="1397368"/>
    <lineage>
        <taxon>Bacteria</taxon>
        <taxon>Bacillati</taxon>
        <taxon>Actinomycetota</taxon>
        <taxon>Actinomycetes</taxon>
        <taxon>Pseudonocardiales</taxon>
        <taxon>Pseudonocardiaceae</taxon>
        <taxon>Pseudonocardia</taxon>
    </lineage>
</organism>
<protein>
    <submittedName>
        <fullName evidence="1">Uncharacterized protein</fullName>
    </submittedName>
</protein>
<comment type="caution">
    <text evidence="1">The sequence shown here is derived from an EMBL/GenBank/DDBJ whole genome shotgun (WGS) entry which is preliminary data.</text>
</comment>
<keyword evidence="2" id="KW-1185">Reference proteome</keyword>
<proteinExistence type="predicted"/>
<evidence type="ECO:0000313" key="2">
    <source>
        <dbReference type="Proteomes" id="UP000291591"/>
    </source>
</evidence>
<dbReference type="EMBL" id="SHKL01000001">
    <property type="protein sequence ID" value="RZT87535.1"/>
    <property type="molecule type" value="Genomic_DNA"/>
</dbReference>
<dbReference type="RefSeq" id="WP_130291675.1">
    <property type="nucleotide sequence ID" value="NZ_SHKL01000001.1"/>
</dbReference>
<accession>A0A4Q7V0D1</accession>
<name>A0A4Q7V0D1_PSEST</name>
<dbReference type="OrthoDB" id="9935655at2"/>
<sequence length="163" mass="18736">MTDTENWVKLDSIAEDNADLARDVAARCSFQLRYSRAEEARRFTPEELTGERLDDAQTPGATFTGNWSAGDHPGMQYMTSEIRRLDERDWLNHYAHLAVGEAIHEALEWFQVDGQPWLDPHGDMQSYIYDEVEQFVKRLVGVREQWVAEEAQRACDVSGEVSQ</sequence>
<reference evidence="1 2" key="1">
    <citation type="submission" date="2019-02" db="EMBL/GenBank/DDBJ databases">
        <title>Sequencing the genomes of 1000 actinobacteria strains.</title>
        <authorList>
            <person name="Klenk H.-P."/>
        </authorList>
    </citation>
    <scope>NUCLEOTIDE SEQUENCE [LARGE SCALE GENOMIC DNA]</scope>
    <source>
        <strain evidence="1 2">DSM 45779</strain>
    </source>
</reference>
<evidence type="ECO:0000313" key="1">
    <source>
        <dbReference type="EMBL" id="RZT87535.1"/>
    </source>
</evidence>
<gene>
    <name evidence="1" type="ORF">EV383_4460</name>
</gene>
<dbReference type="Proteomes" id="UP000291591">
    <property type="component" value="Unassembled WGS sequence"/>
</dbReference>
<dbReference type="AlphaFoldDB" id="A0A4Q7V0D1"/>